<dbReference type="AlphaFoldDB" id="A0A9X4MFF5"/>
<dbReference type="RefSeq" id="WP_307632283.1">
    <property type="nucleotide sequence ID" value="NZ_JAPHEH010000001.1"/>
</dbReference>
<dbReference type="EMBL" id="JAPHEH010000001">
    <property type="protein sequence ID" value="MDG4475308.1"/>
    <property type="molecule type" value="Genomic_DNA"/>
</dbReference>
<accession>A0A9X4MFF5</accession>
<dbReference type="PANTHER" id="PTHR35866:SF2">
    <property type="entry name" value="YKGJ FAMILY CYSTEINE CLUSTER PROTEIN"/>
    <property type="match status" value="1"/>
</dbReference>
<proteinExistence type="predicted"/>
<evidence type="ECO:0000313" key="1">
    <source>
        <dbReference type="EMBL" id="MDG4475308.1"/>
    </source>
</evidence>
<protein>
    <submittedName>
        <fullName evidence="1">YkgJ family cysteine cluster protein</fullName>
    </submittedName>
</protein>
<sequence>MISRSIQQQLLTALYDAFAGWAEKFTFSCHKGCATCCTRSVTMTSLEGEGIMTFLAEAGRQAELADPAFSAPSSRTVQCTTNTFVAAHLRGEELEEPENWDLRPCPFLKEESCTIYPVRPFGCRLFASLDPCAASGVADMPPGYLAGATVLLQYIEHLGNGGCWGTMVELLAGLHSGQAEGYGQATSPIPGFLIAPDEQPLVEPLLQDLLAREINGQTFAQWLHAARP</sequence>
<gene>
    <name evidence="1" type="ORF">OLX77_03930</name>
</gene>
<name>A0A9X4MFF5_9BACT</name>
<comment type="caution">
    <text evidence="1">The sequence shown here is derived from an EMBL/GenBank/DDBJ whole genome shotgun (WGS) entry which is preliminary data.</text>
</comment>
<organism evidence="1 2">
    <name type="scientific">Thiovibrio frasassiensis</name>
    <dbReference type="NCBI Taxonomy" id="2984131"/>
    <lineage>
        <taxon>Bacteria</taxon>
        <taxon>Pseudomonadati</taxon>
        <taxon>Thermodesulfobacteriota</taxon>
        <taxon>Desulfobulbia</taxon>
        <taxon>Desulfobulbales</taxon>
        <taxon>Thiovibrionaceae</taxon>
        <taxon>Thiovibrio</taxon>
    </lineage>
</organism>
<dbReference type="Proteomes" id="UP001154240">
    <property type="component" value="Unassembled WGS sequence"/>
</dbReference>
<dbReference type="PANTHER" id="PTHR35866">
    <property type="entry name" value="PUTATIVE-RELATED"/>
    <property type="match status" value="1"/>
</dbReference>
<keyword evidence="2" id="KW-1185">Reference proteome</keyword>
<evidence type="ECO:0000313" key="2">
    <source>
        <dbReference type="Proteomes" id="UP001154240"/>
    </source>
</evidence>
<reference evidence="1" key="2">
    <citation type="submission" date="2022-10" db="EMBL/GenBank/DDBJ databases">
        <authorList>
            <person name="Aronson H.S."/>
        </authorList>
    </citation>
    <scope>NUCLEOTIDE SEQUENCE</scope>
    <source>
        <strain evidence="1">RS19-109</strain>
    </source>
</reference>
<reference evidence="1" key="1">
    <citation type="journal article" date="2022" name="bioRxiv">
        <title>Thiovibrio frasassiensisgen. nov., sp. nov., an autotrophic, elemental sulfur disproportionating bacterium isolated from sulfidic karst sediment, and proposal of Thiovibrionaceae fam. nov.</title>
        <authorList>
            <person name="Aronson H."/>
            <person name="Thomas C."/>
            <person name="Bhattacharyya M."/>
            <person name="Eckstein S."/>
            <person name="Jensen S."/>
            <person name="Barco R."/>
            <person name="Macalady J."/>
            <person name="Amend J."/>
        </authorList>
    </citation>
    <scope>NUCLEOTIDE SEQUENCE</scope>
    <source>
        <strain evidence="1">RS19-109</strain>
    </source>
</reference>
<dbReference type="Pfam" id="PF03692">
    <property type="entry name" value="CxxCxxCC"/>
    <property type="match status" value="1"/>
</dbReference>
<dbReference type="InterPro" id="IPR005358">
    <property type="entry name" value="Puta_zinc/iron-chelating_dom"/>
</dbReference>